<keyword evidence="3 7" id="KW-0863">Zinc-finger</keyword>
<dbReference type="InterPro" id="IPR013083">
    <property type="entry name" value="Znf_RING/FYVE/PHD"/>
</dbReference>
<dbReference type="InterPro" id="IPR050863">
    <property type="entry name" value="CenT-Element_Derived"/>
</dbReference>
<feature type="DNA-binding region" description="H-T-H motif" evidence="8">
    <location>
        <begin position="222"/>
        <end position="242"/>
    </location>
</feature>
<dbReference type="InterPro" id="IPR004875">
    <property type="entry name" value="DDE_SF_endonuclease_dom"/>
</dbReference>
<feature type="region of interest" description="Disordered" evidence="9">
    <location>
        <begin position="698"/>
        <end position="747"/>
    </location>
</feature>
<dbReference type="SMART" id="SM00249">
    <property type="entry name" value="PHD"/>
    <property type="match status" value="1"/>
</dbReference>
<name>A0ABM1BCA1_LIMPO</name>
<feature type="compositionally biased region" description="Basic residues" evidence="9">
    <location>
        <begin position="727"/>
        <end position="737"/>
    </location>
</feature>
<feature type="domain" description="C2H2-type" evidence="10">
    <location>
        <begin position="157"/>
        <end position="184"/>
    </location>
</feature>
<feature type="domain" description="HTH psq-type" evidence="11">
    <location>
        <begin position="199"/>
        <end position="246"/>
    </location>
</feature>
<dbReference type="InterPro" id="IPR009057">
    <property type="entry name" value="Homeodomain-like_sf"/>
</dbReference>
<comment type="subcellular location">
    <subcellularLocation>
        <location evidence="1 8">Nucleus</location>
    </subcellularLocation>
</comment>
<evidence type="ECO:0000313" key="13">
    <source>
        <dbReference type="Proteomes" id="UP000694941"/>
    </source>
</evidence>
<evidence type="ECO:0000313" key="16">
    <source>
        <dbReference type="RefSeq" id="XP_022246854.1"/>
    </source>
</evidence>
<dbReference type="PROSITE" id="PS50157">
    <property type="entry name" value="ZINC_FINGER_C2H2_2"/>
    <property type="match status" value="1"/>
</dbReference>
<evidence type="ECO:0000256" key="1">
    <source>
        <dbReference type="ARBA" id="ARBA00004123"/>
    </source>
</evidence>
<dbReference type="SUPFAM" id="SSF57667">
    <property type="entry name" value="beta-beta-alpha zinc fingers"/>
    <property type="match status" value="1"/>
</dbReference>
<evidence type="ECO:0000256" key="9">
    <source>
        <dbReference type="SAM" id="MobiDB-lite"/>
    </source>
</evidence>
<keyword evidence="4" id="KW-0862">Zinc</keyword>
<evidence type="ECO:0000256" key="6">
    <source>
        <dbReference type="ARBA" id="ARBA00023242"/>
    </source>
</evidence>
<feature type="domain" description="HTH CENPB-type" evidence="12">
    <location>
        <begin position="253"/>
        <end position="328"/>
    </location>
</feature>
<dbReference type="Pfam" id="PF03184">
    <property type="entry name" value="DDE_1"/>
    <property type="match status" value="1"/>
</dbReference>
<dbReference type="CDD" id="cd15517">
    <property type="entry name" value="PHD_TCF19_like"/>
    <property type="match status" value="1"/>
</dbReference>
<proteinExistence type="predicted"/>
<keyword evidence="6 8" id="KW-0539">Nucleus</keyword>
<reference evidence="14 15" key="1">
    <citation type="submission" date="2025-05" db="UniProtKB">
        <authorList>
            <consortium name="RefSeq"/>
        </authorList>
    </citation>
    <scope>IDENTIFICATION</scope>
    <source>
        <tissue evidence="14 15">Muscle</tissue>
    </source>
</reference>
<dbReference type="RefSeq" id="XP_013779115.2">
    <property type="nucleotide sequence ID" value="XM_013923661.2"/>
</dbReference>
<evidence type="ECO:0000259" key="11">
    <source>
        <dbReference type="PROSITE" id="PS50960"/>
    </source>
</evidence>
<dbReference type="InterPro" id="IPR011011">
    <property type="entry name" value="Znf_FYVE_PHD"/>
</dbReference>
<dbReference type="GeneID" id="106463612"/>
<evidence type="ECO:0000256" key="5">
    <source>
        <dbReference type="ARBA" id="ARBA00023125"/>
    </source>
</evidence>
<dbReference type="PROSITE" id="PS51253">
    <property type="entry name" value="HTH_CENPB"/>
    <property type="match status" value="1"/>
</dbReference>
<evidence type="ECO:0000313" key="17">
    <source>
        <dbReference type="RefSeq" id="XP_022246855.1"/>
    </source>
</evidence>
<dbReference type="InterPro" id="IPR001965">
    <property type="entry name" value="Znf_PHD"/>
</dbReference>
<dbReference type="Gene3D" id="3.30.40.10">
    <property type="entry name" value="Zinc/RING finger domain, C3HC4 (zinc finger)"/>
    <property type="match status" value="1"/>
</dbReference>
<keyword evidence="13" id="KW-1185">Reference proteome</keyword>
<accession>A0ABM1BCA1</accession>
<dbReference type="SUPFAM" id="SSF57903">
    <property type="entry name" value="FYVE/PHD zinc finger"/>
    <property type="match status" value="1"/>
</dbReference>
<keyword evidence="2" id="KW-0479">Metal-binding</keyword>
<dbReference type="Gene3D" id="3.30.160.60">
    <property type="entry name" value="Classic Zinc Finger"/>
    <property type="match status" value="1"/>
</dbReference>
<evidence type="ECO:0000256" key="7">
    <source>
        <dbReference type="PROSITE-ProRule" id="PRU00042"/>
    </source>
</evidence>
<dbReference type="InterPro" id="IPR006600">
    <property type="entry name" value="HTH_CenpB_DNA-bd_dom"/>
</dbReference>
<dbReference type="InterPro" id="IPR036236">
    <property type="entry name" value="Znf_C2H2_sf"/>
</dbReference>
<dbReference type="RefSeq" id="XP_022246855.1">
    <property type="nucleotide sequence ID" value="XM_022391147.1"/>
</dbReference>
<dbReference type="PANTHER" id="PTHR19303">
    <property type="entry name" value="TRANSPOSON"/>
    <property type="match status" value="1"/>
</dbReference>
<feature type="compositionally biased region" description="Basic and acidic residues" evidence="9">
    <location>
        <begin position="705"/>
        <end position="726"/>
    </location>
</feature>
<dbReference type="SUPFAM" id="SSF46689">
    <property type="entry name" value="Homeodomain-like"/>
    <property type="match status" value="1"/>
</dbReference>
<evidence type="ECO:0000256" key="4">
    <source>
        <dbReference type="ARBA" id="ARBA00022833"/>
    </source>
</evidence>
<gene>
    <name evidence="14 15 16 17" type="primary">LOC106463612</name>
</gene>
<dbReference type="Proteomes" id="UP000694941">
    <property type="component" value="Unplaced"/>
</dbReference>
<evidence type="ECO:0000259" key="10">
    <source>
        <dbReference type="PROSITE" id="PS50157"/>
    </source>
</evidence>
<organism evidence="13 14">
    <name type="scientific">Limulus polyphemus</name>
    <name type="common">Atlantic horseshoe crab</name>
    <dbReference type="NCBI Taxonomy" id="6850"/>
    <lineage>
        <taxon>Eukaryota</taxon>
        <taxon>Metazoa</taxon>
        <taxon>Ecdysozoa</taxon>
        <taxon>Arthropoda</taxon>
        <taxon>Chelicerata</taxon>
        <taxon>Merostomata</taxon>
        <taxon>Xiphosura</taxon>
        <taxon>Limulidae</taxon>
        <taxon>Limulus</taxon>
    </lineage>
</organism>
<protein>
    <submittedName>
        <fullName evidence="14 15">Uncharacterized protein LOC106463612 isoform X1</fullName>
    </submittedName>
</protein>
<dbReference type="RefSeq" id="XP_022246854.1">
    <property type="nucleotide sequence ID" value="XM_022391146.1"/>
</dbReference>
<evidence type="ECO:0000259" key="12">
    <source>
        <dbReference type="PROSITE" id="PS51253"/>
    </source>
</evidence>
<dbReference type="PANTHER" id="PTHR19303:SF74">
    <property type="entry name" value="POGO TRANSPOSABLE ELEMENT WITH KRAB DOMAIN"/>
    <property type="match status" value="1"/>
</dbReference>
<dbReference type="Pfam" id="PF05225">
    <property type="entry name" value="HTH_psq"/>
    <property type="match status" value="1"/>
</dbReference>
<dbReference type="PROSITE" id="PS50960">
    <property type="entry name" value="HTH_PSQ"/>
    <property type="match status" value="1"/>
</dbReference>
<evidence type="ECO:0000313" key="15">
    <source>
        <dbReference type="RefSeq" id="XP_022246853.1"/>
    </source>
</evidence>
<dbReference type="Gene3D" id="1.10.10.60">
    <property type="entry name" value="Homeodomain-like"/>
    <property type="match status" value="1"/>
</dbReference>
<keyword evidence="5 8" id="KW-0238">DNA-binding</keyword>
<dbReference type="InterPro" id="IPR007889">
    <property type="entry name" value="HTH_Psq"/>
</dbReference>
<sequence length="839" mass="95579">MEILKVKAEPLSDAEQDALLDINLMKNEETFTLFSTTQEAVSLKERSSYAIFEFDVPKQEWEENYDEAPEKTKNIFMKIKTGQPDDVISEFSESDVGELDSSKDDVLSVKKENESEDDFHQLGSELESTLDVKLYENNFCGNHLKEHEMMPGGSTSHICVVSGEEFVSESNLKSHAKILTEEKPYSCARKPRTYQRISKRNSWDSVSMERALETLTKGEMGFKKAAKVFGIPRSTLKRRYKDQNKQAKGSSKALGRFQTTFSPAMEHDLVHYIHMMEEMMFGIGGDEVRRLAYQQAERTGLSHRFRNEKAGKEWLRGFLSRNPELSVRTPDAISAARARGFDRQVVSKFFNILEQLFDEHKFSPNNIYSVDETGLSIAQSKPSKIIELKNHRQVRALKSAEYGQLVTVEICMSATGSFVPPLFVFPWTSMDPELMNGAPRGSLYACHKSGRIQLPIFTQWFNHFLRVSEASKENKVLLILDGHSTYTINLDVVNLAKDNGVFLLCLPTHCSHRLQPLNVSFMKPLTSYYTLEVESWLRHHPGRNVTVFQVAELFNRAYLKAAIAFNAVNGFFKTGIYPVARNLFEDHEFAPANLTERPFPEPREVQVSQPVTFPTSQPPSGQNTFGWKKFSLVKTGRENICDNAIASTSYAYVSPVVITPSSKVLPVIKHRRKRKLKSSSAQLLTSYSYKKMLIETDAEVSQSSSEKERKKELTKERKKSREQQKEKRGKRMVKRSSKTNETSSETLNDDNDTACLFCGETYSKTPYDGWIQCSHCKEWSHEECAGVDSDDEDFICDICQNWPLLTKKKQAWKAVIEKENFMYSPSAPILQNSMDGDGS</sequence>
<dbReference type="InterPro" id="IPR013087">
    <property type="entry name" value="Znf_C2H2_type"/>
</dbReference>
<evidence type="ECO:0000256" key="2">
    <source>
        <dbReference type="ARBA" id="ARBA00022723"/>
    </source>
</evidence>
<evidence type="ECO:0000313" key="14">
    <source>
        <dbReference type="RefSeq" id="XP_013779115.2"/>
    </source>
</evidence>
<evidence type="ECO:0000256" key="3">
    <source>
        <dbReference type="ARBA" id="ARBA00022771"/>
    </source>
</evidence>
<dbReference type="RefSeq" id="XP_022246853.1">
    <property type="nucleotide sequence ID" value="XM_022391145.1"/>
</dbReference>
<evidence type="ECO:0000256" key="8">
    <source>
        <dbReference type="PROSITE-ProRule" id="PRU00320"/>
    </source>
</evidence>